<evidence type="ECO:0000313" key="7">
    <source>
        <dbReference type="EMBL" id="CAE0821127.1"/>
    </source>
</evidence>
<accession>A0A6T2CRA7</accession>
<organism evidence="6">
    <name type="scientific">Eutreptiella gymnastica</name>
    <dbReference type="NCBI Taxonomy" id="73025"/>
    <lineage>
        <taxon>Eukaryota</taxon>
        <taxon>Discoba</taxon>
        <taxon>Euglenozoa</taxon>
        <taxon>Euglenida</taxon>
        <taxon>Spirocuta</taxon>
        <taxon>Euglenophyceae</taxon>
        <taxon>Eutreptiales</taxon>
        <taxon>Eutreptiaceae</taxon>
        <taxon>Eutreptiella</taxon>
    </lineage>
</organism>
<dbReference type="InterPro" id="IPR019530">
    <property type="entry name" value="Intra-flagellar_transport_57"/>
</dbReference>
<feature type="region of interest" description="Disordered" evidence="5">
    <location>
        <begin position="359"/>
        <end position="394"/>
    </location>
</feature>
<dbReference type="GO" id="GO:0005815">
    <property type="term" value="C:microtubule organizing center"/>
    <property type="evidence" value="ECO:0007669"/>
    <property type="project" value="TreeGrafter"/>
</dbReference>
<evidence type="ECO:0000256" key="3">
    <source>
        <dbReference type="ARBA" id="ARBA00023069"/>
    </source>
</evidence>
<dbReference type="GO" id="GO:0005929">
    <property type="term" value="C:cilium"/>
    <property type="evidence" value="ECO:0007669"/>
    <property type="project" value="UniProtKB-SubCell"/>
</dbReference>
<evidence type="ECO:0000256" key="1">
    <source>
        <dbReference type="ARBA" id="ARBA00004138"/>
    </source>
</evidence>
<feature type="compositionally biased region" description="Polar residues" evidence="5">
    <location>
        <begin position="383"/>
        <end position="394"/>
    </location>
</feature>
<name>A0A6T2CRA7_9EUGL</name>
<proteinExistence type="inferred from homology"/>
<evidence type="ECO:0000256" key="2">
    <source>
        <dbReference type="ARBA" id="ARBA00009415"/>
    </source>
</evidence>
<dbReference type="PANTHER" id="PTHR16011:SF0">
    <property type="entry name" value="INTRAFLAGELLAR TRANSPORT PROTEIN 57 HOMOLOG"/>
    <property type="match status" value="1"/>
</dbReference>
<reference evidence="6" key="1">
    <citation type="submission" date="2021-01" db="EMBL/GenBank/DDBJ databases">
        <authorList>
            <person name="Corre E."/>
            <person name="Pelletier E."/>
            <person name="Niang G."/>
            <person name="Scheremetjew M."/>
            <person name="Finn R."/>
            <person name="Kale V."/>
            <person name="Holt S."/>
            <person name="Cochrane G."/>
            <person name="Meng A."/>
            <person name="Brown T."/>
            <person name="Cohen L."/>
        </authorList>
    </citation>
    <scope>NUCLEOTIDE SEQUENCE</scope>
    <source>
        <strain evidence="6">CCMP1594</strain>
    </source>
</reference>
<dbReference type="GO" id="GO:0005794">
    <property type="term" value="C:Golgi apparatus"/>
    <property type="evidence" value="ECO:0007669"/>
    <property type="project" value="TreeGrafter"/>
</dbReference>
<comment type="similarity">
    <text evidence="2">Belongs to the IFT57 family.</text>
</comment>
<gene>
    <name evidence="6" type="ORF">EGYM00163_LOCUS32298</name>
    <name evidence="7" type="ORF">EGYM00163_LOCUS32299</name>
</gene>
<feature type="compositionally biased region" description="Acidic residues" evidence="5">
    <location>
        <begin position="131"/>
        <end position="146"/>
    </location>
</feature>
<keyword evidence="4" id="KW-0966">Cell projection</keyword>
<evidence type="ECO:0008006" key="8">
    <source>
        <dbReference type="Google" id="ProtNLM"/>
    </source>
</evidence>
<dbReference type="Pfam" id="PF10498">
    <property type="entry name" value="IFT57"/>
    <property type="match status" value="1"/>
</dbReference>
<sequence length="394" mass="45080">MEDIIEKLKILNYEADFCLPKTFRPLTRTYFSRAVHNPNEQFFYFTSLVAWLMEMAGHHFQAPGQFDDPNSSATAIIYELKNMEFSVKDIAPGKLRVGNGDAVLHVLNILLDKVLTHRGWAFKPPEYPADNYDEDVEGGDEATDDDIQDDVLSESEGDEEWYHAAVDAAEYDALGHDPSAVAIETSVHPDDWRMELERVTPMLKLSRRNESKDWRSHLDWIWSLLETIEKWFPEVKAQLDKITNDINKGIEKIQKRELILSQQFEIWVDHFRTQKKDHMAITENHRTSSEGVGTLTNELVQITEMLDSVKAEISGREEKMTDTSPLVKIKESMNKIKHEVKEMELRIGVLQHATLHHKLRQSNNSKPGVNAPKNPDEDGEGLGQNSGQQNMSSA</sequence>
<dbReference type="GO" id="GO:0030992">
    <property type="term" value="C:intraciliary transport particle B"/>
    <property type="evidence" value="ECO:0007669"/>
    <property type="project" value="TreeGrafter"/>
</dbReference>
<keyword evidence="3" id="KW-0969">Cilium</keyword>
<dbReference type="AlphaFoldDB" id="A0A6T2CRA7"/>
<dbReference type="EMBL" id="HBJA01092984">
    <property type="protein sequence ID" value="CAE0821127.1"/>
    <property type="molecule type" value="Transcribed_RNA"/>
</dbReference>
<comment type="subcellular location">
    <subcellularLocation>
        <location evidence="1">Cell projection</location>
        <location evidence="1">Cilium</location>
    </subcellularLocation>
</comment>
<dbReference type="EMBL" id="HBJA01092983">
    <property type="protein sequence ID" value="CAE0821126.1"/>
    <property type="molecule type" value="Transcribed_RNA"/>
</dbReference>
<evidence type="ECO:0000256" key="5">
    <source>
        <dbReference type="SAM" id="MobiDB-lite"/>
    </source>
</evidence>
<evidence type="ECO:0000256" key="4">
    <source>
        <dbReference type="ARBA" id="ARBA00023273"/>
    </source>
</evidence>
<feature type="region of interest" description="Disordered" evidence="5">
    <location>
        <begin position="126"/>
        <end position="146"/>
    </location>
</feature>
<dbReference type="GO" id="GO:0042073">
    <property type="term" value="P:intraciliary transport"/>
    <property type="evidence" value="ECO:0007669"/>
    <property type="project" value="TreeGrafter"/>
</dbReference>
<evidence type="ECO:0000313" key="6">
    <source>
        <dbReference type="EMBL" id="CAE0821126.1"/>
    </source>
</evidence>
<protein>
    <recommendedName>
        <fullName evidence="8">Intraflagellar transport protein 57 homolog</fullName>
    </recommendedName>
</protein>
<dbReference type="PANTHER" id="PTHR16011">
    <property type="entry name" value="IFT57/HIPPI"/>
    <property type="match status" value="1"/>
</dbReference>
<dbReference type="GO" id="GO:1905515">
    <property type="term" value="P:non-motile cilium assembly"/>
    <property type="evidence" value="ECO:0007669"/>
    <property type="project" value="TreeGrafter"/>
</dbReference>